<dbReference type="GO" id="GO:0034704">
    <property type="term" value="C:calcium channel complex"/>
    <property type="evidence" value="ECO:0007669"/>
    <property type="project" value="TreeGrafter"/>
</dbReference>
<dbReference type="GO" id="GO:0005790">
    <property type="term" value="C:smooth endoplasmic reticulum"/>
    <property type="evidence" value="ECO:0007669"/>
    <property type="project" value="TreeGrafter"/>
</dbReference>
<dbReference type="InterPro" id="IPR003877">
    <property type="entry name" value="SPRY_dom"/>
</dbReference>
<evidence type="ECO:0000313" key="4">
    <source>
        <dbReference type="Ensembl" id="ENSPMGP00000009149.1"/>
    </source>
</evidence>
<keyword evidence="1" id="KW-0109">Calcium transport</keyword>
<dbReference type="InterPro" id="IPR043136">
    <property type="entry name" value="B30.2/SPRY_sf"/>
</dbReference>
<dbReference type="InterPro" id="IPR013320">
    <property type="entry name" value="ConA-like_dom_sf"/>
</dbReference>
<dbReference type="GO" id="GO:0030018">
    <property type="term" value="C:Z disc"/>
    <property type="evidence" value="ECO:0007669"/>
    <property type="project" value="TreeGrafter"/>
</dbReference>
<dbReference type="GO" id="GO:0014808">
    <property type="term" value="P:release of sequestered calcium ion into cytosol by sarcoplasmic reticulum"/>
    <property type="evidence" value="ECO:0007669"/>
    <property type="project" value="TreeGrafter"/>
</dbReference>
<dbReference type="AlphaFoldDB" id="A0A3B3ZXK3"/>
<feature type="domain" description="B30.2/SPRY" evidence="3">
    <location>
        <begin position="42"/>
        <end position="227"/>
    </location>
</feature>
<dbReference type="GO" id="GO:0005219">
    <property type="term" value="F:ryanodine-sensitive calcium-release channel activity"/>
    <property type="evidence" value="ECO:0007669"/>
    <property type="project" value="TreeGrafter"/>
</dbReference>
<dbReference type="Ensembl" id="ENSPMGT00000009745.1">
    <property type="protein sequence ID" value="ENSPMGP00000009149.1"/>
    <property type="gene ID" value="ENSPMGG00000007571.1"/>
</dbReference>
<dbReference type="GO" id="GO:0033017">
    <property type="term" value="C:sarcoplasmic reticulum membrane"/>
    <property type="evidence" value="ECO:0007669"/>
    <property type="project" value="TreeGrafter"/>
</dbReference>
<evidence type="ECO:0000313" key="5">
    <source>
        <dbReference type="Proteomes" id="UP000261520"/>
    </source>
</evidence>
<keyword evidence="1" id="KW-0106">Calcium</keyword>
<proteinExistence type="predicted"/>
<sequence>LCPTLEKLVDLLAENEHNVWAKEHIKQGWTYGAQQDVKAKRSPYLVPYNQLGERRRRAGREGVRDAVCTLLVHGYISLSTPCLVSTEKCRVFRPDKSYAVTVGKWYFEFEILTAGNMRVGWARPGCIPDKELGSDDQAFVFSGDEAHWYHQGGVPLGALPWQKGDVVGCMLDLSEHTVKVALNGDLLFNENGSELLAKDFPINDGLLPVVGLGVNQMGKLNLGSEPDSLQYFSVCGLQEGYKPFAVDMASHPSLWMTWWQPQFASIKPDDPNLLVSFVIRSIWRHPEQMPESPQLTPLNV</sequence>
<protein>
    <recommendedName>
        <fullName evidence="3">B30.2/SPRY domain-containing protein</fullName>
    </recommendedName>
</protein>
<keyword evidence="2" id="KW-0107">Calcium channel</keyword>
<dbReference type="Gene3D" id="6.20.350.10">
    <property type="match status" value="1"/>
</dbReference>
<evidence type="ECO:0000259" key="3">
    <source>
        <dbReference type="PROSITE" id="PS50188"/>
    </source>
</evidence>
<dbReference type="SMART" id="SM00449">
    <property type="entry name" value="SPRY"/>
    <property type="match status" value="1"/>
</dbReference>
<reference evidence="4" key="2">
    <citation type="submission" date="2025-09" db="UniProtKB">
        <authorList>
            <consortium name="Ensembl"/>
        </authorList>
    </citation>
    <scope>IDENTIFICATION</scope>
</reference>
<reference evidence="4" key="1">
    <citation type="submission" date="2025-08" db="UniProtKB">
        <authorList>
            <consortium name="Ensembl"/>
        </authorList>
    </citation>
    <scope>IDENTIFICATION</scope>
</reference>
<dbReference type="InterPro" id="IPR001870">
    <property type="entry name" value="B30.2/SPRY"/>
</dbReference>
<dbReference type="Pfam" id="PF00622">
    <property type="entry name" value="SPRY"/>
    <property type="match status" value="1"/>
</dbReference>
<keyword evidence="1" id="KW-0406">Ion transport</keyword>
<dbReference type="InterPro" id="IPR003032">
    <property type="entry name" value="Ryanodine_rcpt"/>
</dbReference>
<dbReference type="GO" id="GO:0006941">
    <property type="term" value="P:striated muscle contraction"/>
    <property type="evidence" value="ECO:0007669"/>
    <property type="project" value="TreeGrafter"/>
</dbReference>
<accession>A0A3B3ZXK3</accession>
<name>A0A3B3ZXK3_9GOBI</name>
<dbReference type="STRING" id="409849.ENSPMGP00000009149"/>
<organism evidence="4 5">
    <name type="scientific">Periophthalmus magnuspinnatus</name>
    <dbReference type="NCBI Taxonomy" id="409849"/>
    <lineage>
        <taxon>Eukaryota</taxon>
        <taxon>Metazoa</taxon>
        <taxon>Chordata</taxon>
        <taxon>Craniata</taxon>
        <taxon>Vertebrata</taxon>
        <taxon>Euteleostomi</taxon>
        <taxon>Actinopterygii</taxon>
        <taxon>Neopterygii</taxon>
        <taxon>Teleostei</taxon>
        <taxon>Neoteleostei</taxon>
        <taxon>Acanthomorphata</taxon>
        <taxon>Gobiaria</taxon>
        <taxon>Gobiiformes</taxon>
        <taxon>Gobioidei</taxon>
        <taxon>Gobiidae</taxon>
        <taxon>Oxudercinae</taxon>
        <taxon>Periophthalmus</taxon>
    </lineage>
</organism>
<evidence type="ECO:0000256" key="2">
    <source>
        <dbReference type="ARBA" id="ARBA00022673"/>
    </source>
</evidence>
<dbReference type="Pfam" id="PF02026">
    <property type="entry name" value="RyR"/>
    <property type="match status" value="1"/>
</dbReference>
<keyword evidence="2" id="KW-0407">Ion channel</keyword>
<dbReference type="PROSITE" id="PS50188">
    <property type="entry name" value="B302_SPRY"/>
    <property type="match status" value="1"/>
</dbReference>
<keyword evidence="1" id="KW-0813">Transport</keyword>
<dbReference type="Proteomes" id="UP000261520">
    <property type="component" value="Unplaced"/>
</dbReference>
<dbReference type="PANTHER" id="PTHR46399:SF7">
    <property type="entry name" value="RYANODINE RECEPTOR 2"/>
    <property type="match status" value="1"/>
</dbReference>
<dbReference type="SUPFAM" id="SSF49899">
    <property type="entry name" value="Concanavalin A-like lectins/glucanases"/>
    <property type="match status" value="1"/>
</dbReference>
<dbReference type="GO" id="GO:0042383">
    <property type="term" value="C:sarcolemma"/>
    <property type="evidence" value="ECO:0007669"/>
    <property type="project" value="TreeGrafter"/>
</dbReference>
<evidence type="ECO:0000256" key="1">
    <source>
        <dbReference type="ARBA" id="ARBA00022568"/>
    </source>
</evidence>
<dbReference type="InterPro" id="IPR015925">
    <property type="entry name" value="Ryanodine_IP3_receptor"/>
</dbReference>
<dbReference type="Gene3D" id="2.60.120.920">
    <property type="match status" value="1"/>
</dbReference>
<dbReference type="PANTHER" id="PTHR46399">
    <property type="entry name" value="B30.2/SPRY DOMAIN-CONTAINING PROTEIN"/>
    <property type="match status" value="1"/>
</dbReference>
<keyword evidence="5" id="KW-1185">Reference proteome</keyword>